<dbReference type="Gene3D" id="2.40.10.220">
    <property type="entry name" value="predicted glycosyltransferase like domains"/>
    <property type="match status" value="1"/>
</dbReference>
<protein>
    <submittedName>
        <fullName evidence="2">PilZ domain-containing protein</fullName>
    </submittedName>
</protein>
<evidence type="ECO:0000313" key="2">
    <source>
        <dbReference type="EMBL" id="TQV76906.1"/>
    </source>
</evidence>
<accession>A0A545TIA5</accession>
<dbReference type="Pfam" id="PF07238">
    <property type="entry name" value="PilZ"/>
    <property type="match status" value="1"/>
</dbReference>
<name>A0A545TIA5_9GAMM</name>
<keyword evidence="3" id="KW-1185">Reference proteome</keyword>
<dbReference type="RefSeq" id="WP_142888266.1">
    <property type="nucleotide sequence ID" value="NZ_VIKR01000001.1"/>
</dbReference>
<dbReference type="InterPro" id="IPR009875">
    <property type="entry name" value="PilZ_domain"/>
</dbReference>
<dbReference type="SUPFAM" id="SSF141371">
    <property type="entry name" value="PilZ domain-like"/>
    <property type="match status" value="1"/>
</dbReference>
<dbReference type="GO" id="GO:0035438">
    <property type="term" value="F:cyclic-di-GMP binding"/>
    <property type="evidence" value="ECO:0007669"/>
    <property type="project" value="InterPro"/>
</dbReference>
<dbReference type="OrthoDB" id="6197021at2"/>
<dbReference type="Proteomes" id="UP000317839">
    <property type="component" value="Unassembled WGS sequence"/>
</dbReference>
<reference evidence="2 3" key="1">
    <citation type="submission" date="2019-06" db="EMBL/GenBank/DDBJ databases">
        <title>Draft genome of Aliikangiella marina GYP-15.</title>
        <authorList>
            <person name="Wang G."/>
        </authorList>
    </citation>
    <scope>NUCLEOTIDE SEQUENCE [LARGE SCALE GENOMIC DNA]</scope>
    <source>
        <strain evidence="2 3">GYP-15</strain>
    </source>
</reference>
<feature type="domain" description="PilZ" evidence="1">
    <location>
        <begin position="26"/>
        <end position="108"/>
    </location>
</feature>
<dbReference type="EMBL" id="VIKR01000001">
    <property type="protein sequence ID" value="TQV76906.1"/>
    <property type="molecule type" value="Genomic_DNA"/>
</dbReference>
<dbReference type="AlphaFoldDB" id="A0A545TIA5"/>
<organism evidence="2 3">
    <name type="scientific">Aliikangiella marina</name>
    <dbReference type="NCBI Taxonomy" id="1712262"/>
    <lineage>
        <taxon>Bacteria</taxon>
        <taxon>Pseudomonadati</taxon>
        <taxon>Pseudomonadota</taxon>
        <taxon>Gammaproteobacteria</taxon>
        <taxon>Oceanospirillales</taxon>
        <taxon>Pleioneaceae</taxon>
        <taxon>Aliikangiella</taxon>
    </lineage>
</organism>
<sequence>MEIGVDDLRSQKRLKGSHGILISYPSQDGSEKLVQHTCSTQDISESGLKIVVRRPLPLGKELPIEVTIGDEEAVFKFYGEVKWCLEVDPTPTYYAGIKLTRIVENQYENWLAIVARAES</sequence>
<gene>
    <name evidence="2" type="ORF">FLL45_02840</name>
</gene>
<evidence type="ECO:0000259" key="1">
    <source>
        <dbReference type="Pfam" id="PF07238"/>
    </source>
</evidence>
<evidence type="ECO:0000313" key="3">
    <source>
        <dbReference type="Proteomes" id="UP000317839"/>
    </source>
</evidence>
<comment type="caution">
    <text evidence="2">The sequence shown here is derived from an EMBL/GenBank/DDBJ whole genome shotgun (WGS) entry which is preliminary data.</text>
</comment>
<proteinExistence type="predicted"/>